<dbReference type="Proteomes" id="UP000052978">
    <property type="component" value="Unassembled WGS sequence"/>
</dbReference>
<organism evidence="2 3">
    <name type="scientific">Myotis brandtii</name>
    <name type="common">Brandt's bat</name>
    <dbReference type="NCBI Taxonomy" id="109478"/>
    <lineage>
        <taxon>Eukaryota</taxon>
        <taxon>Metazoa</taxon>
        <taxon>Chordata</taxon>
        <taxon>Craniata</taxon>
        <taxon>Vertebrata</taxon>
        <taxon>Euteleostomi</taxon>
        <taxon>Mammalia</taxon>
        <taxon>Eutheria</taxon>
        <taxon>Laurasiatheria</taxon>
        <taxon>Chiroptera</taxon>
        <taxon>Yangochiroptera</taxon>
        <taxon>Vespertilionidae</taxon>
        <taxon>Myotis</taxon>
    </lineage>
</organism>
<evidence type="ECO:0000313" key="3">
    <source>
        <dbReference type="Proteomes" id="UP000052978"/>
    </source>
</evidence>
<proteinExistence type="predicted"/>
<evidence type="ECO:0000256" key="1">
    <source>
        <dbReference type="SAM" id="MobiDB-lite"/>
    </source>
</evidence>
<sequence>MTAPSRRQRASLLANKADTGNHERHSDEGLQRV</sequence>
<feature type="region of interest" description="Disordered" evidence="1">
    <location>
        <begin position="1"/>
        <end position="33"/>
    </location>
</feature>
<name>S7P7C3_MYOBR</name>
<accession>S7P7C3</accession>
<evidence type="ECO:0000313" key="2">
    <source>
        <dbReference type="EMBL" id="EPQ06028.1"/>
    </source>
</evidence>
<dbReference type="AlphaFoldDB" id="S7P7C3"/>
<protein>
    <submittedName>
        <fullName evidence="2">Uncharacterized protein</fullName>
    </submittedName>
</protein>
<dbReference type="EMBL" id="KE161952">
    <property type="protein sequence ID" value="EPQ06028.1"/>
    <property type="molecule type" value="Genomic_DNA"/>
</dbReference>
<feature type="compositionally biased region" description="Basic and acidic residues" evidence="1">
    <location>
        <begin position="19"/>
        <end position="33"/>
    </location>
</feature>
<gene>
    <name evidence="2" type="ORF">D623_10032799</name>
</gene>
<reference evidence="2 3" key="1">
    <citation type="journal article" date="2013" name="Nat. Commun.">
        <title>Genome analysis reveals insights into physiology and longevity of the Brandt's bat Myotis brandtii.</title>
        <authorList>
            <person name="Seim I."/>
            <person name="Fang X."/>
            <person name="Xiong Z."/>
            <person name="Lobanov A.V."/>
            <person name="Huang Z."/>
            <person name="Ma S."/>
            <person name="Feng Y."/>
            <person name="Turanov A.A."/>
            <person name="Zhu Y."/>
            <person name="Lenz T.L."/>
            <person name="Gerashchenko M.V."/>
            <person name="Fan D."/>
            <person name="Hee Yim S."/>
            <person name="Yao X."/>
            <person name="Jordan D."/>
            <person name="Xiong Y."/>
            <person name="Ma Y."/>
            <person name="Lyapunov A.N."/>
            <person name="Chen G."/>
            <person name="Kulakova O.I."/>
            <person name="Sun Y."/>
            <person name="Lee S.G."/>
            <person name="Bronson R.T."/>
            <person name="Moskalev A.A."/>
            <person name="Sunyaev S.R."/>
            <person name="Zhang G."/>
            <person name="Krogh A."/>
            <person name="Wang J."/>
            <person name="Gladyshev V.N."/>
        </authorList>
    </citation>
    <scope>NUCLEOTIDE SEQUENCE [LARGE SCALE GENOMIC DNA]</scope>
</reference>
<keyword evidence="3" id="KW-1185">Reference proteome</keyword>